<accession>A0A1G4I2M4</accession>
<protein>
    <submittedName>
        <fullName evidence="7">Amino acid permease 24</fullName>
    </submittedName>
</protein>
<dbReference type="PANTHER" id="PTHR22950:SF349">
    <property type="entry name" value="AMINO ACID TRANSPORTER TRANSMEMBRANE DOMAIN-CONTAINING PROTEIN"/>
    <property type="match status" value="1"/>
</dbReference>
<dbReference type="PANTHER" id="PTHR22950">
    <property type="entry name" value="AMINO ACID TRANSPORTER"/>
    <property type="match status" value="1"/>
</dbReference>
<evidence type="ECO:0000259" key="6">
    <source>
        <dbReference type="Pfam" id="PF01490"/>
    </source>
</evidence>
<feature type="transmembrane region" description="Helical" evidence="5">
    <location>
        <begin position="301"/>
        <end position="325"/>
    </location>
</feature>
<feature type="transmembrane region" description="Helical" evidence="5">
    <location>
        <begin position="161"/>
        <end position="183"/>
    </location>
</feature>
<feature type="transmembrane region" description="Helical" evidence="5">
    <location>
        <begin position="269"/>
        <end position="289"/>
    </location>
</feature>
<proteinExistence type="predicted"/>
<comment type="caution">
    <text evidence="7">The sequence shown here is derived from an EMBL/GenBank/DDBJ whole genome shotgun (WGS) entry which is preliminary data.</text>
</comment>
<evidence type="ECO:0000313" key="8">
    <source>
        <dbReference type="Proteomes" id="UP000195570"/>
    </source>
</evidence>
<organism evidence="7 8">
    <name type="scientific">Trypanosoma equiperdum</name>
    <dbReference type="NCBI Taxonomy" id="5694"/>
    <lineage>
        <taxon>Eukaryota</taxon>
        <taxon>Discoba</taxon>
        <taxon>Euglenozoa</taxon>
        <taxon>Kinetoplastea</taxon>
        <taxon>Metakinetoplastina</taxon>
        <taxon>Trypanosomatida</taxon>
        <taxon>Trypanosomatidae</taxon>
        <taxon>Trypanosoma</taxon>
    </lineage>
</organism>
<evidence type="ECO:0000256" key="1">
    <source>
        <dbReference type="ARBA" id="ARBA00004141"/>
    </source>
</evidence>
<feature type="transmembrane region" description="Helical" evidence="5">
    <location>
        <begin position="222"/>
        <end position="249"/>
    </location>
</feature>
<sequence length="488" mass="52891">MREPIQTSTPVSTGETDPAVVAAEHANPSVFSVPVVAHDVAPDAVTASTAVTDVNVEVQSGGTKDITVSSSPRKEAGVIPENTNIYKTAFHIFKANVGTAVFLLPVFYQDAGYILGPTIAVLIGVCVIDASQLLLGTKLTIDRPRVDTYGRICKFIFGPPLQWVLFVCLLLSQFGFCLLYMQLTVDTMNTMVQFKGDTYVWSFVMFFIEFGFTCFSSNFSTLAIISISASVAVTFTLVATFVGTCMEINKNGRVHPTVNAFGNNIPIGWFNNMASNLMGLEGIAIVLPAHTGCNQKTRFKFTLSLVLTLTVSIYLLYGITGYLAYGTSINTSIIDGLPESQLSTAVRAMLVINLVCTYPVQFQSAIQAVDQVVGCSAFSVKGILLRLFINLVIVSIELAVGPKAVHAVVSLIGALPAAVMVFILPALLTMQVDHAVMNPEEDRVTLKYWGSMFTAAPVFSWTRIRCYFYIIFGLIVMVMGTYSVIAEL</sequence>
<feature type="transmembrane region" description="Helical" evidence="5">
    <location>
        <begin position="383"/>
        <end position="401"/>
    </location>
</feature>
<dbReference type="InterPro" id="IPR013057">
    <property type="entry name" value="AA_transpt_TM"/>
</dbReference>
<dbReference type="GO" id="GO:0015179">
    <property type="term" value="F:L-amino acid transmembrane transporter activity"/>
    <property type="evidence" value="ECO:0007669"/>
    <property type="project" value="TreeGrafter"/>
</dbReference>
<comment type="subcellular location">
    <subcellularLocation>
        <location evidence="1">Membrane</location>
        <topology evidence="1">Multi-pass membrane protein</topology>
    </subcellularLocation>
</comment>
<evidence type="ECO:0000256" key="3">
    <source>
        <dbReference type="ARBA" id="ARBA00022989"/>
    </source>
</evidence>
<feature type="transmembrane region" description="Helical" evidence="5">
    <location>
        <begin position="345"/>
        <end position="362"/>
    </location>
</feature>
<feature type="transmembrane region" description="Helical" evidence="5">
    <location>
        <begin position="198"/>
        <end position="215"/>
    </location>
</feature>
<dbReference type="EMBL" id="CZPT02000452">
    <property type="protein sequence ID" value="SCU65897.1"/>
    <property type="molecule type" value="Genomic_DNA"/>
</dbReference>
<dbReference type="Pfam" id="PF01490">
    <property type="entry name" value="Aa_trans"/>
    <property type="match status" value="1"/>
</dbReference>
<evidence type="ECO:0000256" key="5">
    <source>
        <dbReference type="SAM" id="Phobius"/>
    </source>
</evidence>
<keyword evidence="8" id="KW-1185">Reference proteome</keyword>
<dbReference type="VEuPathDB" id="TriTrypDB:TEOVI_000495900"/>
<reference evidence="7" key="1">
    <citation type="submission" date="2016-09" db="EMBL/GenBank/DDBJ databases">
        <authorList>
            <person name="Hebert L."/>
            <person name="Moumen B."/>
        </authorList>
    </citation>
    <scope>NUCLEOTIDE SEQUENCE [LARGE SCALE GENOMIC DNA]</scope>
    <source>
        <strain evidence="7">OVI</strain>
    </source>
</reference>
<keyword evidence="4 5" id="KW-0472">Membrane</keyword>
<dbReference type="GeneID" id="92378899"/>
<feature type="transmembrane region" description="Helical" evidence="5">
    <location>
        <begin position="89"/>
        <end position="108"/>
    </location>
</feature>
<feature type="transmembrane region" description="Helical" evidence="5">
    <location>
        <begin position="114"/>
        <end position="135"/>
    </location>
</feature>
<dbReference type="GO" id="GO:0005774">
    <property type="term" value="C:vacuolar membrane"/>
    <property type="evidence" value="ECO:0007669"/>
    <property type="project" value="TreeGrafter"/>
</dbReference>
<gene>
    <name evidence="7" type="ORF">TEOVI_000495900</name>
</gene>
<evidence type="ECO:0000313" key="7">
    <source>
        <dbReference type="EMBL" id="SCU65897.1"/>
    </source>
</evidence>
<dbReference type="AlphaFoldDB" id="A0A1G4I2M4"/>
<dbReference type="Proteomes" id="UP000195570">
    <property type="component" value="Unassembled WGS sequence"/>
</dbReference>
<feature type="transmembrane region" description="Helical" evidence="5">
    <location>
        <begin position="407"/>
        <end position="428"/>
    </location>
</feature>
<name>A0A1G4I2M4_TRYEQ</name>
<evidence type="ECO:0000256" key="2">
    <source>
        <dbReference type="ARBA" id="ARBA00022692"/>
    </source>
</evidence>
<dbReference type="RefSeq" id="XP_067077414.1">
    <property type="nucleotide sequence ID" value="XM_067221313.1"/>
</dbReference>
<feature type="domain" description="Amino acid transporter transmembrane" evidence="6">
    <location>
        <begin position="82"/>
        <end position="444"/>
    </location>
</feature>
<keyword evidence="2 5" id="KW-0812">Transmembrane</keyword>
<evidence type="ECO:0000256" key="4">
    <source>
        <dbReference type="ARBA" id="ARBA00023136"/>
    </source>
</evidence>
<feature type="transmembrane region" description="Helical" evidence="5">
    <location>
        <begin position="466"/>
        <end position="485"/>
    </location>
</feature>
<keyword evidence="3 5" id="KW-1133">Transmembrane helix</keyword>